<sequence length="121" mass="13371">MVRPPPDDFSHATFEVSRARSSSGRYQYLGKIYDSRNLPMHVPMPCKWSAAGFPGFVGNGKMTISHATFEWAVAMPAVHRGDINNFGKFMNPVTFHACPDGMQWSEAGFPGFVGNGKMTIK</sequence>
<keyword evidence="2" id="KW-1185">Reference proteome</keyword>
<proteinExistence type="predicted"/>
<accession>A0AAV4WT82</accession>
<name>A0AAV4WT82_CAEEX</name>
<protein>
    <submittedName>
        <fullName evidence="1">Uncharacterized protein</fullName>
    </submittedName>
</protein>
<dbReference type="EMBL" id="BPLR01016735">
    <property type="protein sequence ID" value="GIY86077.1"/>
    <property type="molecule type" value="Genomic_DNA"/>
</dbReference>
<reference evidence="1 2" key="1">
    <citation type="submission" date="2021-06" db="EMBL/GenBank/DDBJ databases">
        <title>Caerostris extrusa draft genome.</title>
        <authorList>
            <person name="Kono N."/>
            <person name="Arakawa K."/>
        </authorList>
    </citation>
    <scope>NUCLEOTIDE SEQUENCE [LARGE SCALE GENOMIC DNA]</scope>
</reference>
<evidence type="ECO:0000313" key="2">
    <source>
        <dbReference type="Proteomes" id="UP001054945"/>
    </source>
</evidence>
<dbReference type="Proteomes" id="UP001054945">
    <property type="component" value="Unassembled WGS sequence"/>
</dbReference>
<comment type="caution">
    <text evidence="1">The sequence shown here is derived from an EMBL/GenBank/DDBJ whole genome shotgun (WGS) entry which is preliminary data.</text>
</comment>
<organism evidence="1 2">
    <name type="scientific">Caerostris extrusa</name>
    <name type="common">Bark spider</name>
    <name type="synonym">Caerostris bankana</name>
    <dbReference type="NCBI Taxonomy" id="172846"/>
    <lineage>
        <taxon>Eukaryota</taxon>
        <taxon>Metazoa</taxon>
        <taxon>Ecdysozoa</taxon>
        <taxon>Arthropoda</taxon>
        <taxon>Chelicerata</taxon>
        <taxon>Arachnida</taxon>
        <taxon>Araneae</taxon>
        <taxon>Araneomorphae</taxon>
        <taxon>Entelegynae</taxon>
        <taxon>Araneoidea</taxon>
        <taxon>Araneidae</taxon>
        <taxon>Caerostris</taxon>
    </lineage>
</organism>
<dbReference type="AlphaFoldDB" id="A0AAV4WT82"/>
<evidence type="ECO:0000313" key="1">
    <source>
        <dbReference type="EMBL" id="GIY86077.1"/>
    </source>
</evidence>
<gene>
    <name evidence="1" type="ORF">CEXT_242521</name>
</gene>